<name>A0A1G6A4X0_EUBOX</name>
<accession>A0A1G6A4X0</accession>
<dbReference type="STRING" id="1732.SAMN02910417_00266"/>
<dbReference type="OrthoDB" id="2005313at2"/>
<dbReference type="Gene3D" id="1.25.40.10">
    <property type="entry name" value="Tetratricopeptide repeat domain"/>
    <property type="match status" value="1"/>
</dbReference>
<evidence type="ECO:0000313" key="2">
    <source>
        <dbReference type="Proteomes" id="UP000199228"/>
    </source>
</evidence>
<proteinExistence type="predicted"/>
<dbReference type="Proteomes" id="UP000199228">
    <property type="component" value="Unassembled WGS sequence"/>
</dbReference>
<sequence length="71" mass="7614">MASDKLIKLVDAASLGDLDAAAAIAKGYVEGDFGKKNYEKALKWGRYAAKRGHEEAAKTVALAEELMSKDI</sequence>
<dbReference type="AlphaFoldDB" id="A0A1G6A4X0"/>
<reference evidence="1 2" key="1">
    <citation type="submission" date="2016-10" db="EMBL/GenBank/DDBJ databases">
        <authorList>
            <person name="de Groot N.N."/>
        </authorList>
    </citation>
    <scope>NUCLEOTIDE SEQUENCE [LARGE SCALE GENOMIC DNA]</scope>
    <source>
        <strain evidence="1 2">DSM 3217</strain>
    </source>
</reference>
<gene>
    <name evidence="1" type="ORF">SAMN02910417_00266</name>
</gene>
<organism evidence="1 2">
    <name type="scientific">Eubacterium oxidoreducens</name>
    <dbReference type="NCBI Taxonomy" id="1732"/>
    <lineage>
        <taxon>Bacteria</taxon>
        <taxon>Bacillati</taxon>
        <taxon>Bacillota</taxon>
        <taxon>Clostridia</taxon>
        <taxon>Eubacteriales</taxon>
        <taxon>Eubacteriaceae</taxon>
        <taxon>Eubacterium</taxon>
    </lineage>
</organism>
<dbReference type="SUPFAM" id="SSF81901">
    <property type="entry name" value="HCP-like"/>
    <property type="match status" value="1"/>
</dbReference>
<keyword evidence="2" id="KW-1185">Reference proteome</keyword>
<dbReference type="EMBL" id="FMXR01000004">
    <property type="protein sequence ID" value="SDB03455.1"/>
    <property type="molecule type" value="Genomic_DNA"/>
</dbReference>
<evidence type="ECO:0000313" key="1">
    <source>
        <dbReference type="EMBL" id="SDB03455.1"/>
    </source>
</evidence>
<evidence type="ECO:0008006" key="3">
    <source>
        <dbReference type="Google" id="ProtNLM"/>
    </source>
</evidence>
<protein>
    <recommendedName>
        <fullName evidence="3">Sel1 repeat-containing protein</fullName>
    </recommendedName>
</protein>
<dbReference type="RefSeq" id="WP_090171344.1">
    <property type="nucleotide sequence ID" value="NZ_FMXR01000004.1"/>
</dbReference>
<dbReference type="InterPro" id="IPR011990">
    <property type="entry name" value="TPR-like_helical_dom_sf"/>
</dbReference>